<dbReference type="EMBL" id="JAMKFB020000012">
    <property type="protein sequence ID" value="KAL0180046.1"/>
    <property type="molecule type" value="Genomic_DNA"/>
</dbReference>
<evidence type="ECO:0000256" key="1">
    <source>
        <dbReference type="SAM" id="MobiDB-lite"/>
    </source>
</evidence>
<feature type="compositionally biased region" description="Low complexity" evidence="1">
    <location>
        <begin position="8"/>
        <end position="17"/>
    </location>
</feature>
<sequence length="89" mass="9908">WITTLPVTSRRSSRCTTLSQPTSIPTREFEPVPTADDEGQPRATRANDRQLEPEPYTYRSGETAKRPDGECNMEQVRAMVPCTSAPLLG</sequence>
<feature type="non-terminal residue" evidence="2">
    <location>
        <position position="1"/>
    </location>
</feature>
<proteinExistence type="predicted"/>
<comment type="caution">
    <text evidence="2">The sequence shown here is derived from an EMBL/GenBank/DDBJ whole genome shotgun (WGS) entry which is preliminary data.</text>
</comment>
<dbReference type="AlphaFoldDB" id="A0ABD0Q5D7"/>
<protein>
    <submittedName>
        <fullName evidence="2">Uncharacterized protein</fullName>
    </submittedName>
</protein>
<name>A0ABD0Q5D7_CIRMR</name>
<accession>A0ABD0Q5D7</accession>
<keyword evidence="3" id="KW-1185">Reference proteome</keyword>
<feature type="region of interest" description="Disordered" evidence="1">
    <location>
        <begin position="1"/>
        <end position="70"/>
    </location>
</feature>
<feature type="non-terminal residue" evidence="2">
    <location>
        <position position="89"/>
    </location>
</feature>
<evidence type="ECO:0000313" key="3">
    <source>
        <dbReference type="Proteomes" id="UP001529510"/>
    </source>
</evidence>
<organism evidence="2 3">
    <name type="scientific">Cirrhinus mrigala</name>
    <name type="common">Mrigala</name>
    <dbReference type="NCBI Taxonomy" id="683832"/>
    <lineage>
        <taxon>Eukaryota</taxon>
        <taxon>Metazoa</taxon>
        <taxon>Chordata</taxon>
        <taxon>Craniata</taxon>
        <taxon>Vertebrata</taxon>
        <taxon>Euteleostomi</taxon>
        <taxon>Actinopterygii</taxon>
        <taxon>Neopterygii</taxon>
        <taxon>Teleostei</taxon>
        <taxon>Ostariophysi</taxon>
        <taxon>Cypriniformes</taxon>
        <taxon>Cyprinidae</taxon>
        <taxon>Labeoninae</taxon>
        <taxon>Labeonini</taxon>
        <taxon>Cirrhinus</taxon>
    </lineage>
</organism>
<evidence type="ECO:0000313" key="2">
    <source>
        <dbReference type="EMBL" id="KAL0180046.1"/>
    </source>
</evidence>
<gene>
    <name evidence="2" type="ORF">M9458_025488</name>
</gene>
<reference evidence="2 3" key="1">
    <citation type="submission" date="2024-05" db="EMBL/GenBank/DDBJ databases">
        <title>Genome sequencing and assembly of Indian major carp, Cirrhinus mrigala (Hamilton, 1822).</title>
        <authorList>
            <person name="Mohindra V."/>
            <person name="Chowdhury L.M."/>
            <person name="Lal K."/>
            <person name="Jena J.K."/>
        </authorList>
    </citation>
    <scope>NUCLEOTIDE SEQUENCE [LARGE SCALE GENOMIC DNA]</scope>
    <source>
        <strain evidence="2">CM1030</strain>
        <tissue evidence="2">Blood</tissue>
    </source>
</reference>
<dbReference type="Proteomes" id="UP001529510">
    <property type="component" value="Unassembled WGS sequence"/>
</dbReference>